<comment type="caution">
    <text evidence="1">The sequence shown here is derived from an EMBL/GenBank/DDBJ whole genome shotgun (WGS) entry which is preliminary data.</text>
</comment>
<gene>
    <name evidence="1" type="ORF">UY48_C0009G0019</name>
</gene>
<evidence type="ECO:0000313" key="2">
    <source>
        <dbReference type="Proteomes" id="UP000034588"/>
    </source>
</evidence>
<evidence type="ECO:0000313" key="1">
    <source>
        <dbReference type="EMBL" id="KKW12786.1"/>
    </source>
</evidence>
<name>A0A0G1W215_9BACT</name>
<protein>
    <submittedName>
        <fullName evidence="1">Uncharacterized protein</fullName>
    </submittedName>
</protein>
<dbReference type="Proteomes" id="UP000034588">
    <property type="component" value="Unassembled WGS sequence"/>
</dbReference>
<organism evidence="1 2">
    <name type="scientific">Candidatus Gottesmanbacteria bacterium GW2011_GWB1_49_7</name>
    <dbReference type="NCBI Taxonomy" id="1618448"/>
    <lineage>
        <taxon>Bacteria</taxon>
        <taxon>Candidatus Gottesmaniibacteriota</taxon>
    </lineage>
</organism>
<proteinExistence type="predicted"/>
<dbReference type="AlphaFoldDB" id="A0A0G1W215"/>
<sequence length="257" mass="29713">MPISTLGVPNPPDSLIIFNRFEVDLSLPKNFVQKSLDTINIRDTFISVGSFSVENGSIPRPPWYKRLFYRKEKITPPVKIKQIFEQILLNPEELKIFEDRENKVLELRGRAVLAGQTSLVDSIDEESEVRKFENTLFALGMKKYISEKQLLQFTAVADRALCLDWIKNFVRPIPNEAVEAKVKCDELKLFDNYVVLHYDPENRGTLKKDREALKDPILFGVVRGSRKLYFVGDWKDELCDLTFQQIIDKMGSNLEIV</sequence>
<accession>A0A0G1W215</accession>
<reference evidence="1 2" key="1">
    <citation type="journal article" date="2015" name="Nature">
        <title>rRNA introns, odd ribosomes, and small enigmatic genomes across a large radiation of phyla.</title>
        <authorList>
            <person name="Brown C.T."/>
            <person name="Hug L.A."/>
            <person name="Thomas B.C."/>
            <person name="Sharon I."/>
            <person name="Castelle C.J."/>
            <person name="Singh A."/>
            <person name="Wilkins M.J."/>
            <person name="Williams K.H."/>
            <person name="Banfield J.F."/>
        </authorList>
    </citation>
    <scope>NUCLEOTIDE SEQUENCE [LARGE SCALE GENOMIC DNA]</scope>
</reference>
<dbReference type="EMBL" id="LCQD01000009">
    <property type="protein sequence ID" value="KKW12786.1"/>
    <property type="molecule type" value="Genomic_DNA"/>
</dbReference>